<evidence type="ECO:0000313" key="8">
    <source>
        <dbReference type="EMBL" id="CAH9134595.1"/>
    </source>
</evidence>
<feature type="signal peptide" evidence="6">
    <location>
        <begin position="1"/>
        <end position="24"/>
    </location>
</feature>
<reference evidence="8" key="1">
    <citation type="submission" date="2022-07" db="EMBL/GenBank/DDBJ databases">
        <authorList>
            <person name="Macas J."/>
            <person name="Novak P."/>
            <person name="Neumann P."/>
        </authorList>
    </citation>
    <scope>NUCLEOTIDE SEQUENCE</scope>
</reference>
<gene>
    <name evidence="8" type="ORF">CEPIT_LOCUS33850</name>
    <name evidence="7" type="ORF">CEPIT_LOCUS8323</name>
</gene>
<dbReference type="Proteomes" id="UP001152523">
    <property type="component" value="Unassembled WGS sequence"/>
</dbReference>
<evidence type="ECO:0000256" key="5">
    <source>
        <dbReference type="ARBA" id="ARBA00023157"/>
    </source>
</evidence>
<dbReference type="EMBL" id="CAMAPF010000982">
    <property type="protein sequence ID" value="CAH9134595.1"/>
    <property type="molecule type" value="Genomic_DNA"/>
</dbReference>
<name>A0AAV0FG72_9ASTE</name>
<keyword evidence="5" id="KW-1015">Disulfide bond</keyword>
<evidence type="ECO:0000256" key="6">
    <source>
        <dbReference type="SAM" id="SignalP"/>
    </source>
</evidence>
<evidence type="ECO:0000313" key="7">
    <source>
        <dbReference type="EMBL" id="CAH9083026.1"/>
    </source>
</evidence>
<comment type="caution">
    <text evidence="8">The sequence shown here is derived from an EMBL/GenBank/DDBJ whole genome shotgun (WGS) entry which is preliminary data.</text>
</comment>
<keyword evidence="6" id="KW-0732">Signal</keyword>
<dbReference type="Pfam" id="PF25052">
    <property type="entry name" value="AtDEF-like"/>
    <property type="match status" value="1"/>
</dbReference>
<dbReference type="InterPro" id="IPR010851">
    <property type="entry name" value="DEFL"/>
</dbReference>
<protein>
    <submittedName>
        <fullName evidence="8">Uncharacterized protein</fullName>
    </submittedName>
</protein>
<dbReference type="EMBL" id="CAMAPF010000040">
    <property type="protein sequence ID" value="CAH9083026.1"/>
    <property type="molecule type" value="Genomic_DNA"/>
</dbReference>
<dbReference type="GO" id="GO:0031640">
    <property type="term" value="P:killing of cells of another organism"/>
    <property type="evidence" value="ECO:0007669"/>
    <property type="project" value="UniProtKB-KW"/>
</dbReference>
<comment type="similarity">
    <text evidence="1">Belongs to the DEFL family.</text>
</comment>
<dbReference type="GO" id="GO:0050832">
    <property type="term" value="P:defense response to fungus"/>
    <property type="evidence" value="ECO:0007669"/>
    <property type="project" value="UniProtKB-KW"/>
</dbReference>
<keyword evidence="2" id="KW-0929">Antimicrobial</keyword>
<evidence type="ECO:0000256" key="4">
    <source>
        <dbReference type="ARBA" id="ARBA00022821"/>
    </source>
</evidence>
<organism evidence="8 9">
    <name type="scientific">Cuscuta epithymum</name>
    <dbReference type="NCBI Taxonomy" id="186058"/>
    <lineage>
        <taxon>Eukaryota</taxon>
        <taxon>Viridiplantae</taxon>
        <taxon>Streptophyta</taxon>
        <taxon>Embryophyta</taxon>
        <taxon>Tracheophyta</taxon>
        <taxon>Spermatophyta</taxon>
        <taxon>Magnoliopsida</taxon>
        <taxon>eudicotyledons</taxon>
        <taxon>Gunneridae</taxon>
        <taxon>Pentapetalae</taxon>
        <taxon>asterids</taxon>
        <taxon>lamiids</taxon>
        <taxon>Solanales</taxon>
        <taxon>Convolvulaceae</taxon>
        <taxon>Cuscuteae</taxon>
        <taxon>Cuscuta</taxon>
        <taxon>Cuscuta subgen. Cuscuta</taxon>
    </lineage>
</organism>
<evidence type="ECO:0000313" key="9">
    <source>
        <dbReference type="Proteomes" id="UP001152523"/>
    </source>
</evidence>
<feature type="chain" id="PRO_5044713476" evidence="6">
    <location>
        <begin position="25"/>
        <end position="79"/>
    </location>
</feature>
<keyword evidence="9" id="KW-1185">Reference proteome</keyword>
<evidence type="ECO:0000256" key="1">
    <source>
        <dbReference type="ARBA" id="ARBA00006722"/>
    </source>
</evidence>
<accession>A0AAV0FG72</accession>
<evidence type="ECO:0000256" key="2">
    <source>
        <dbReference type="ARBA" id="ARBA00022529"/>
    </source>
</evidence>
<keyword evidence="4" id="KW-0611">Plant defense</keyword>
<sequence length="79" mass="8391">MASFFKLFLVVVIMIANLGSISDAYGNKHFEPKEAICTGRCKMSSDCKQICANAGYGSRGGLCGTIASNPNLCCICFAQ</sequence>
<evidence type="ECO:0000256" key="3">
    <source>
        <dbReference type="ARBA" id="ARBA00022577"/>
    </source>
</evidence>
<proteinExistence type="inferred from homology"/>
<dbReference type="AlphaFoldDB" id="A0AAV0FG72"/>
<keyword evidence="3" id="KW-0295">Fungicide</keyword>